<gene>
    <name evidence="3" type="ORF">PCANC_16026</name>
</gene>
<dbReference type="EMBL" id="PGCJ01000204">
    <property type="protein sequence ID" value="PLW38692.1"/>
    <property type="molecule type" value="Genomic_DNA"/>
</dbReference>
<evidence type="ECO:0000313" key="4">
    <source>
        <dbReference type="Proteomes" id="UP000235388"/>
    </source>
</evidence>
<feature type="compositionally biased region" description="Polar residues" evidence="2">
    <location>
        <begin position="1"/>
        <end position="17"/>
    </location>
</feature>
<dbReference type="Pfam" id="PF14377">
    <property type="entry name" value="UBM"/>
    <property type="match status" value="1"/>
</dbReference>
<name>A0A2N5ULR1_9BASI</name>
<dbReference type="GO" id="GO:0016740">
    <property type="term" value="F:transferase activity"/>
    <property type="evidence" value="ECO:0007669"/>
    <property type="project" value="UniProtKB-KW"/>
</dbReference>
<dbReference type="Proteomes" id="UP000235388">
    <property type="component" value="Unassembled WGS sequence"/>
</dbReference>
<evidence type="ECO:0000256" key="1">
    <source>
        <dbReference type="ARBA" id="ARBA00022679"/>
    </source>
</evidence>
<dbReference type="OrthoDB" id="3365145at2759"/>
<feature type="region of interest" description="Disordered" evidence="2">
    <location>
        <begin position="1"/>
        <end position="43"/>
    </location>
</feature>
<keyword evidence="4" id="KW-1185">Reference proteome</keyword>
<sequence>MRRILSNQPPLTTNSAVPQPEVPTDQAPAGTPSTSAASPAGSSQRVMIMINGAKVDITNTGIDPILIEALPDNMQEEVPNQHFREQQPVQEFAADCRIATQPLANPSRQELLSWWSQAHHLASSNTINHSPSIFTSIHN</sequence>
<keyword evidence="1" id="KW-0808">Transferase</keyword>
<dbReference type="AlphaFoldDB" id="A0A2N5ULR1"/>
<comment type="caution">
    <text evidence="3">The sequence shown here is derived from an EMBL/GenBank/DDBJ whole genome shotgun (WGS) entry which is preliminary data.</text>
</comment>
<protein>
    <submittedName>
        <fullName evidence="3">Uncharacterized protein</fullName>
    </submittedName>
</protein>
<evidence type="ECO:0000256" key="2">
    <source>
        <dbReference type="SAM" id="MobiDB-lite"/>
    </source>
</evidence>
<reference evidence="3 4" key="1">
    <citation type="submission" date="2017-11" db="EMBL/GenBank/DDBJ databases">
        <title>De novo assembly and phasing of dikaryotic genomes from two isolates of Puccinia coronata f. sp. avenae, the causal agent of oat crown rust.</title>
        <authorList>
            <person name="Miller M.E."/>
            <person name="Zhang Y."/>
            <person name="Omidvar V."/>
            <person name="Sperschneider J."/>
            <person name="Schwessinger B."/>
            <person name="Raley C."/>
            <person name="Palmer J.M."/>
            <person name="Garnica D."/>
            <person name="Upadhyaya N."/>
            <person name="Rathjen J."/>
            <person name="Taylor J.M."/>
            <person name="Park R.F."/>
            <person name="Dodds P.N."/>
            <person name="Hirsch C.D."/>
            <person name="Kianian S.F."/>
            <person name="Figueroa M."/>
        </authorList>
    </citation>
    <scope>NUCLEOTIDE SEQUENCE [LARGE SCALE GENOMIC DNA]</scope>
    <source>
        <strain evidence="3">12NC29</strain>
    </source>
</reference>
<dbReference type="InterPro" id="IPR025527">
    <property type="entry name" value="HUWE1/Rev1_UBM"/>
</dbReference>
<organism evidence="3 4">
    <name type="scientific">Puccinia coronata f. sp. avenae</name>
    <dbReference type="NCBI Taxonomy" id="200324"/>
    <lineage>
        <taxon>Eukaryota</taxon>
        <taxon>Fungi</taxon>
        <taxon>Dikarya</taxon>
        <taxon>Basidiomycota</taxon>
        <taxon>Pucciniomycotina</taxon>
        <taxon>Pucciniomycetes</taxon>
        <taxon>Pucciniales</taxon>
        <taxon>Pucciniaceae</taxon>
        <taxon>Puccinia</taxon>
    </lineage>
</organism>
<proteinExistence type="predicted"/>
<feature type="compositionally biased region" description="Low complexity" evidence="2">
    <location>
        <begin position="27"/>
        <end position="43"/>
    </location>
</feature>
<evidence type="ECO:0000313" key="3">
    <source>
        <dbReference type="EMBL" id="PLW38692.1"/>
    </source>
</evidence>
<accession>A0A2N5ULR1</accession>
<dbReference type="STRING" id="200324.A0A2N5ULR1"/>